<feature type="domain" description="F-box" evidence="7">
    <location>
        <begin position="358"/>
        <end position="406"/>
    </location>
</feature>
<dbReference type="InterPro" id="IPR056900">
    <property type="entry name" value="COB_C"/>
</dbReference>
<evidence type="ECO:0000259" key="7">
    <source>
        <dbReference type="PROSITE" id="PS50181"/>
    </source>
</evidence>
<keyword evidence="3" id="KW-0336">GPI-anchor</keyword>
<comment type="caution">
    <text evidence="8">The sequence shown here is derived from an EMBL/GenBank/DDBJ whole genome shotgun (WGS) entry which is preliminary data.</text>
</comment>
<proteinExistence type="inferred from homology"/>
<dbReference type="Proteomes" id="UP000694240">
    <property type="component" value="Chromosome 10"/>
</dbReference>
<name>A0A8T1ZIL5_9BRAS</name>
<keyword evidence="6" id="KW-0449">Lipoprotein</keyword>
<evidence type="ECO:0000256" key="4">
    <source>
        <dbReference type="ARBA" id="ARBA00022729"/>
    </source>
</evidence>
<dbReference type="InterPro" id="IPR001810">
    <property type="entry name" value="F-box_dom"/>
</dbReference>
<dbReference type="SMART" id="SM00256">
    <property type="entry name" value="FBOX"/>
    <property type="match status" value="1"/>
</dbReference>
<dbReference type="Pfam" id="PF25079">
    <property type="entry name" value="COB_C"/>
    <property type="match status" value="1"/>
</dbReference>
<evidence type="ECO:0000256" key="2">
    <source>
        <dbReference type="ARBA" id="ARBA00005507"/>
    </source>
</evidence>
<accession>A0A8T1ZIL5</accession>
<dbReference type="AlphaFoldDB" id="A0A8T1ZIL5"/>
<protein>
    <submittedName>
        <fullName evidence="8">F-box domain</fullName>
    </submittedName>
</protein>
<comment type="similarity">
    <text evidence="2">Belongs to the COBRA family.</text>
</comment>
<reference evidence="8 9" key="1">
    <citation type="submission" date="2020-12" db="EMBL/GenBank/DDBJ databases">
        <title>Concerted genomic and epigenomic changes stabilize Arabidopsis allopolyploids.</title>
        <authorList>
            <person name="Chen Z."/>
        </authorList>
    </citation>
    <scope>NUCLEOTIDE SEQUENCE [LARGE SCALE GENOMIC DNA]</scope>
    <source>
        <strain evidence="8">Allo738</strain>
        <tissue evidence="8">Leaf</tissue>
    </source>
</reference>
<keyword evidence="5" id="KW-0325">Glycoprotein</keyword>
<keyword evidence="4" id="KW-0732">Signal</keyword>
<dbReference type="PANTHER" id="PTHR31673:SF62">
    <property type="entry name" value="COBRA-LIKE PROTEIN 2"/>
    <property type="match status" value="1"/>
</dbReference>
<dbReference type="InterPro" id="IPR006918">
    <property type="entry name" value="COBRA_pln"/>
</dbReference>
<dbReference type="Pfam" id="PF04833">
    <property type="entry name" value="COBRA"/>
    <property type="match status" value="1"/>
</dbReference>
<dbReference type="GO" id="GO:0005886">
    <property type="term" value="C:plasma membrane"/>
    <property type="evidence" value="ECO:0007669"/>
    <property type="project" value="UniProtKB-SubCell"/>
</dbReference>
<organism evidence="8 9">
    <name type="scientific">Arabidopsis thaliana x Arabidopsis arenosa</name>
    <dbReference type="NCBI Taxonomy" id="1240361"/>
    <lineage>
        <taxon>Eukaryota</taxon>
        <taxon>Viridiplantae</taxon>
        <taxon>Streptophyta</taxon>
        <taxon>Embryophyta</taxon>
        <taxon>Tracheophyta</taxon>
        <taxon>Spermatophyta</taxon>
        <taxon>Magnoliopsida</taxon>
        <taxon>eudicotyledons</taxon>
        <taxon>Gunneridae</taxon>
        <taxon>Pentapetalae</taxon>
        <taxon>rosids</taxon>
        <taxon>malvids</taxon>
        <taxon>Brassicales</taxon>
        <taxon>Brassicaceae</taxon>
        <taxon>Camelineae</taxon>
        <taxon>Arabidopsis</taxon>
    </lineage>
</organism>
<dbReference type="Pfam" id="PF00646">
    <property type="entry name" value="F-box"/>
    <property type="match status" value="1"/>
</dbReference>
<keyword evidence="9" id="KW-1185">Reference proteome</keyword>
<gene>
    <name evidence="8" type="ORF">ISN45_Aa05g008810</name>
</gene>
<keyword evidence="3" id="KW-0472">Membrane</keyword>
<evidence type="ECO:0000256" key="3">
    <source>
        <dbReference type="ARBA" id="ARBA00022622"/>
    </source>
</evidence>
<comment type="subcellular location">
    <subcellularLocation>
        <location evidence="1">Cell membrane</location>
        <topology evidence="1">Lipid-anchor</topology>
        <topology evidence="1">GPI-anchor</topology>
    </subcellularLocation>
</comment>
<dbReference type="PANTHER" id="PTHR31673">
    <property type="entry name" value="PROTEIN COBRA"/>
    <property type="match status" value="1"/>
</dbReference>
<evidence type="ECO:0000313" key="8">
    <source>
        <dbReference type="EMBL" id="KAG7559287.1"/>
    </source>
</evidence>
<dbReference type="EMBL" id="JAEFBK010000010">
    <property type="protein sequence ID" value="KAG7559287.1"/>
    <property type="molecule type" value="Genomic_DNA"/>
</dbReference>
<dbReference type="PROSITE" id="PS50181">
    <property type="entry name" value="FBOX"/>
    <property type="match status" value="1"/>
</dbReference>
<dbReference type="InterPro" id="IPR053781">
    <property type="entry name" value="F-box_AtFBL13-like"/>
</dbReference>
<dbReference type="GO" id="GO:0052324">
    <property type="term" value="P:plant-type cell wall cellulose biosynthetic process"/>
    <property type="evidence" value="ECO:0007669"/>
    <property type="project" value="TreeGrafter"/>
</dbReference>
<dbReference type="GO" id="GO:0098552">
    <property type="term" value="C:side of membrane"/>
    <property type="evidence" value="ECO:0007669"/>
    <property type="project" value="UniProtKB-KW"/>
</dbReference>
<evidence type="ECO:0000313" key="9">
    <source>
        <dbReference type="Proteomes" id="UP000694240"/>
    </source>
</evidence>
<evidence type="ECO:0000256" key="6">
    <source>
        <dbReference type="ARBA" id="ARBA00023288"/>
    </source>
</evidence>
<dbReference type="CDD" id="cd22160">
    <property type="entry name" value="F-box_AtFBL13-like"/>
    <property type="match status" value="1"/>
</dbReference>
<evidence type="ECO:0000256" key="1">
    <source>
        <dbReference type="ARBA" id="ARBA00004609"/>
    </source>
</evidence>
<evidence type="ECO:0000256" key="5">
    <source>
        <dbReference type="ARBA" id="ARBA00023180"/>
    </source>
</evidence>
<sequence length="765" mass="86977">MVGGQATEQGDCSKFKGNIPHCCKKTPAIVDLLPGTPYNQQISNCCRGGVISAWAQDPATAISSFQISVGQSGTTNTTVRAPRNITLKAPGPGYTCGPAKLVKPSKFISADKRRKTQALLTWNITCTYSQFLARKTPTCCVSLSSFYNETIIPCPTCSCGCHNSSQAGTCVDPKIASVVPPSGKNNLEPLLQCTQHMCTIRVHWHVKTNYKEYWRVKVAITNFNYNMNYSQWNLVVQHPNFDNLTQLFSFNYKPLNPYANINDTAMLWGIKFYNDFLSQASPVGNVQSELLFQKNPSEFTFEKEWAFPRRIYFNGDNCIMPPPDSYPWLPNASPNLATSPFLFPSSEISRRMDSINQQDRISSLPDVVLVMILSFLSLKDNIKTSALSKRWRNLCYETRNISFKESEYVDHFVSDYVSKRTSFVQYMFNWVSRVPIQVIESFEICFGYPVGFEAKIKSLIEFSISRQVKKLVLDFSSPFSSHTRDEYRYDDFVIELPALIYGLQTLESLKIYACLFDPSRFANIGLKKLSIGWFRLKNIESLLSKFPLLESLSIISCSLDEIMIAGQIREVIIENCIMPYMSCSFNLPNIEIFKYSGDLIFFDFVKVNMILLKEVYLEFGVEYNNDEPSFSTEEAGGILSHLLNDLRSSRTLTVCSYLLEVIPDCNDPVDMLCDVKTQNLVLETHLHPEEFMGIRLLLEHCPNLESLTFEVLSPRPFPPAHGYALERVELYMPTWLKETPKQWAHYGAAMLQSTSNRVQVILHNS</sequence>
<dbReference type="GO" id="GO:0010215">
    <property type="term" value="P:cellulose microfibril organization"/>
    <property type="evidence" value="ECO:0007669"/>
    <property type="project" value="InterPro"/>
</dbReference>